<feature type="non-terminal residue" evidence="2">
    <location>
        <position position="1"/>
    </location>
</feature>
<dbReference type="EMBL" id="CAJVQB010076636">
    <property type="protein sequence ID" value="CAG8844640.1"/>
    <property type="molecule type" value="Genomic_DNA"/>
</dbReference>
<evidence type="ECO:0000256" key="1">
    <source>
        <dbReference type="SAM" id="MobiDB-lite"/>
    </source>
</evidence>
<comment type="caution">
    <text evidence="2">The sequence shown here is derived from an EMBL/GenBank/DDBJ whole genome shotgun (WGS) entry which is preliminary data.</text>
</comment>
<sequence>DMQTDVLPHKTQAEPNEVTINEESTHDEKVGTPSVSGDYSDEEMVVDPDEEMTAKPSDPLRNELSDLYRTAENKENLPPVAATKATGVVDMQASMLSQVSNIKLDDFK</sequence>
<evidence type="ECO:0000313" key="3">
    <source>
        <dbReference type="Proteomes" id="UP000789901"/>
    </source>
</evidence>
<accession>A0ABN7WZS5</accession>
<proteinExistence type="predicted"/>
<feature type="non-terminal residue" evidence="2">
    <location>
        <position position="108"/>
    </location>
</feature>
<feature type="region of interest" description="Disordered" evidence="1">
    <location>
        <begin position="1"/>
        <end position="41"/>
    </location>
</feature>
<organism evidence="2 3">
    <name type="scientific">Gigaspora margarita</name>
    <dbReference type="NCBI Taxonomy" id="4874"/>
    <lineage>
        <taxon>Eukaryota</taxon>
        <taxon>Fungi</taxon>
        <taxon>Fungi incertae sedis</taxon>
        <taxon>Mucoromycota</taxon>
        <taxon>Glomeromycotina</taxon>
        <taxon>Glomeromycetes</taxon>
        <taxon>Diversisporales</taxon>
        <taxon>Gigasporaceae</taxon>
        <taxon>Gigaspora</taxon>
    </lineage>
</organism>
<gene>
    <name evidence="2" type="ORF">GMARGA_LOCUS37208</name>
</gene>
<name>A0ABN7WZS5_GIGMA</name>
<dbReference type="Proteomes" id="UP000789901">
    <property type="component" value="Unassembled WGS sequence"/>
</dbReference>
<protein>
    <submittedName>
        <fullName evidence="2">15293_t:CDS:1</fullName>
    </submittedName>
</protein>
<keyword evidence="3" id="KW-1185">Reference proteome</keyword>
<reference evidence="2 3" key="1">
    <citation type="submission" date="2021-06" db="EMBL/GenBank/DDBJ databases">
        <authorList>
            <person name="Kallberg Y."/>
            <person name="Tangrot J."/>
            <person name="Rosling A."/>
        </authorList>
    </citation>
    <scope>NUCLEOTIDE SEQUENCE [LARGE SCALE GENOMIC DNA]</scope>
    <source>
        <strain evidence="2 3">120-4 pot B 10/14</strain>
    </source>
</reference>
<evidence type="ECO:0000313" key="2">
    <source>
        <dbReference type="EMBL" id="CAG8844640.1"/>
    </source>
</evidence>